<proteinExistence type="predicted"/>
<keyword evidence="1" id="KW-0812">Transmembrane</keyword>
<sequence>MRKEMNMKDNKLLMIICSILLITCILLLNSNRNLSNQLSQERTDLLISVLRLEGESNNWKISDGVLVNTSNHVHLRIESIDYIGQEDYVSENISITIRFRDKNTGKEEKNAIGYTYNFEELKNFQGGRAGVTYHRDMMEYINHNIVIELKHDDENGNPFLEEIEVIPVWNFEV</sequence>
<protein>
    <submittedName>
        <fullName evidence="2">Uncharacterized protein</fullName>
    </submittedName>
</protein>
<dbReference type="AlphaFoldDB" id="A0A1G5GVD7"/>
<accession>A0A1G5GVD7</accession>
<dbReference type="EMBL" id="FMUS01000010">
    <property type="protein sequence ID" value="SCY55140.1"/>
    <property type="molecule type" value="Genomic_DNA"/>
</dbReference>
<evidence type="ECO:0000256" key="1">
    <source>
        <dbReference type="SAM" id="Phobius"/>
    </source>
</evidence>
<name>A0A1G5GVD7_9FIRM</name>
<dbReference type="Proteomes" id="UP000198636">
    <property type="component" value="Unassembled WGS sequence"/>
</dbReference>
<dbReference type="RefSeq" id="WP_091542467.1">
    <property type="nucleotide sequence ID" value="NZ_FMUS01000010.1"/>
</dbReference>
<keyword evidence="3" id="KW-1185">Reference proteome</keyword>
<organism evidence="2 3">
    <name type="scientific">Alkaliphilus peptidifermentans DSM 18978</name>
    <dbReference type="NCBI Taxonomy" id="1120976"/>
    <lineage>
        <taxon>Bacteria</taxon>
        <taxon>Bacillati</taxon>
        <taxon>Bacillota</taxon>
        <taxon>Clostridia</taxon>
        <taxon>Peptostreptococcales</taxon>
        <taxon>Natronincolaceae</taxon>
        <taxon>Alkaliphilus</taxon>
    </lineage>
</organism>
<evidence type="ECO:0000313" key="2">
    <source>
        <dbReference type="EMBL" id="SCY55140.1"/>
    </source>
</evidence>
<gene>
    <name evidence="2" type="ORF">SAMN03080606_01782</name>
</gene>
<reference evidence="2 3" key="1">
    <citation type="submission" date="2016-10" db="EMBL/GenBank/DDBJ databases">
        <authorList>
            <person name="de Groot N.N."/>
        </authorList>
    </citation>
    <scope>NUCLEOTIDE SEQUENCE [LARGE SCALE GENOMIC DNA]</scope>
    <source>
        <strain evidence="2 3">DSM 18978</strain>
    </source>
</reference>
<evidence type="ECO:0000313" key="3">
    <source>
        <dbReference type="Proteomes" id="UP000198636"/>
    </source>
</evidence>
<keyword evidence="1" id="KW-1133">Transmembrane helix</keyword>
<keyword evidence="1" id="KW-0472">Membrane</keyword>
<feature type="transmembrane region" description="Helical" evidence="1">
    <location>
        <begin position="12"/>
        <end position="30"/>
    </location>
</feature>
<dbReference type="STRING" id="1120976.SAMN03080606_01782"/>